<evidence type="ECO:0000313" key="3">
    <source>
        <dbReference type="Proteomes" id="UP000179013"/>
    </source>
</evidence>
<dbReference type="AlphaFoldDB" id="A0A1F7XC99"/>
<sequence length="163" mass="18489">MRKINKKILLPIITAAIMTGVVAGTGYVYAEDENPQNTLVQKIAQRFGLNESDVKVVFDEDRSERQAEMQARFADRLTQAVSDGEITEAQKQLILDKHEEMQSQRETEREQFQNMTAEERRSEREAHHQELETWAETNGIDIEYLFGGFGGPKGSGMHGGPMM</sequence>
<gene>
    <name evidence="2" type="ORF">A2V80_01180</name>
</gene>
<dbReference type="Proteomes" id="UP000179013">
    <property type="component" value="Unassembled WGS sequence"/>
</dbReference>
<evidence type="ECO:0000313" key="2">
    <source>
        <dbReference type="EMBL" id="OGM12641.1"/>
    </source>
</evidence>
<proteinExistence type="predicted"/>
<protein>
    <submittedName>
        <fullName evidence="2">Uncharacterized protein</fullName>
    </submittedName>
</protein>
<dbReference type="EMBL" id="MGFU01000019">
    <property type="protein sequence ID" value="OGM12641.1"/>
    <property type="molecule type" value="Genomic_DNA"/>
</dbReference>
<comment type="caution">
    <text evidence="2">The sequence shown here is derived from an EMBL/GenBank/DDBJ whole genome shotgun (WGS) entry which is preliminary data.</text>
</comment>
<evidence type="ECO:0000256" key="1">
    <source>
        <dbReference type="SAM" id="MobiDB-lite"/>
    </source>
</evidence>
<name>A0A1F7XC99_9BACT</name>
<accession>A0A1F7XC99</accession>
<feature type="region of interest" description="Disordered" evidence="1">
    <location>
        <begin position="98"/>
        <end position="129"/>
    </location>
</feature>
<reference evidence="2 3" key="1">
    <citation type="journal article" date="2016" name="Nat. Commun.">
        <title>Thousands of microbial genomes shed light on interconnected biogeochemical processes in an aquifer system.</title>
        <authorList>
            <person name="Anantharaman K."/>
            <person name="Brown C.T."/>
            <person name="Hug L.A."/>
            <person name="Sharon I."/>
            <person name="Castelle C.J."/>
            <person name="Probst A.J."/>
            <person name="Thomas B.C."/>
            <person name="Singh A."/>
            <person name="Wilkins M.J."/>
            <person name="Karaoz U."/>
            <person name="Brodie E.L."/>
            <person name="Williams K.H."/>
            <person name="Hubbard S.S."/>
            <person name="Banfield J.F."/>
        </authorList>
    </citation>
    <scope>NUCLEOTIDE SEQUENCE [LARGE SCALE GENOMIC DNA]</scope>
</reference>
<organism evidence="2 3">
    <name type="scientific">Candidatus Woesebacteria bacterium RBG_16_39_8b</name>
    <dbReference type="NCBI Taxonomy" id="1802482"/>
    <lineage>
        <taxon>Bacteria</taxon>
        <taxon>Candidatus Woeseibacteriota</taxon>
    </lineage>
</organism>